<dbReference type="InterPro" id="IPR008978">
    <property type="entry name" value="HSP20-like_chaperone"/>
</dbReference>
<accession>A0A5C8URR0</accession>
<protein>
    <submittedName>
        <fullName evidence="4">Hsp20/alpha crystallin family protein</fullName>
    </submittedName>
</protein>
<dbReference type="Proteomes" id="UP000321379">
    <property type="component" value="Unassembled WGS sequence"/>
</dbReference>
<dbReference type="EMBL" id="VRMG01000005">
    <property type="protein sequence ID" value="TXN31254.1"/>
    <property type="molecule type" value="Genomic_DNA"/>
</dbReference>
<organism evidence="4 5">
    <name type="scientific">Lacisediminihabitans profunda</name>
    <dbReference type="NCBI Taxonomy" id="2594790"/>
    <lineage>
        <taxon>Bacteria</taxon>
        <taxon>Bacillati</taxon>
        <taxon>Actinomycetota</taxon>
        <taxon>Actinomycetes</taxon>
        <taxon>Micrococcales</taxon>
        <taxon>Microbacteriaceae</taxon>
        <taxon>Lacisediminihabitans</taxon>
    </lineage>
</organism>
<gene>
    <name evidence="4" type="ORF">FVP33_06710</name>
</gene>
<dbReference type="PANTHER" id="PTHR11527">
    <property type="entry name" value="HEAT-SHOCK PROTEIN 20 FAMILY MEMBER"/>
    <property type="match status" value="1"/>
</dbReference>
<feature type="domain" description="SHSP" evidence="3">
    <location>
        <begin position="28"/>
        <end position="140"/>
    </location>
</feature>
<sequence length="144" mass="16091">MARNLVRFDPFAELNALQKEYFGDGFLPARGSKYPTTDVYTEDDKQLTVEAHLPNFAEKDISVDVDQGALVIQAEKHEKEEDKKKKYVVRESSSSFYRRITLPEQADDSHISAQFADGVLKVVVPFKELPAPKKIAITTGGATS</sequence>
<evidence type="ECO:0000256" key="1">
    <source>
        <dbReference type="PROSITE-ProRule" id="PRU00285"/>
    </source>
</evidence>
<dbReference type="InterPro" id="IPR031107">
    <property type="entry name" value="Small_HSP"/>
</dbReference>
<dbReference type="CDD" id="cd06464">
    <property type="entry name" value="ACD_sHsps-like"/>
    <property type="match status" value="1"/>
</dbReference>
<comment type="similarity">
    <text evidence="1 2">Belongs to the small heat shock protein (HSP20) family.</text>
</comment>
<evidence type="ECO:0000256" key="2">
    <source>
        <dbReference type="RuleBase" id="RU003616"/>
    </source>
</evidence>
<reference evidence="4 5" key="1">
    <citation type="submission" date="2019-08" db="EMBL/GenBank/DDBJ databases">
        <title>Bacterial whole genome sequence for Glaciihabitans sp. CHu50b-6-2.</title>
        <authorList>
            <person name="Jin L."/>
        </authorList>
    </citation>
    <scope>NUCLEOTIDE SEQUENCE [LARGE SCALE GENOMIC DNA]</scope>
    <source>
        <strain evidence="4 5">CHu50b-6-2</strain>
    </source>
</reference>
<dbReference type="InterPro" id="IPR002068">
    <property type="entry name" value="A-crystallin/Hsp20_dom"/>
</dbReference>
<proteinExistence type="inferred from homology"/>
<evidence type="ECO:0000313" key="4">
    <source>
        <dbReference type="EMBL" id="TXN31254.1"/>
    </source>
</evidence>
<evidence type="ECO:0000259" key="3">
    <source>
        <dbReference type="PROSITE" id="PS01031"/>
    </source>
</evidence>
<keyword evidence="5" id="KW-1185">Reference proteome</keyword>
<dbReference type="PROSITE" id="PS01031">
    <property type="entry name" value="SHSP"/>
    <property type="match status" value="1"/>
</dbReference>
<comment type="caution">
    <text evidence="4">The sequence shown here is derived from an EMBL/GenBank/DDBJ whole genome shotgun (WGS) entry which is preliminary data.</text>
</comment>
<dbReference type="SUPFAM" id="SSF49764">
    <property type="entry name" value="HSP20-like chaperones"/>
    <property type="match status" value="1"/>
</dbReference>
<dbReference type="AlphaFoldDB" id="A0A5C8URR0"/>
<dbReference type="Pfam" id="PF00011">
    <property type="entry name" value="HSP20"/>
    <property type="match status" value="1"/>
</dbReference>
<dbReference type="RefSeq" id="WP_147782840.1">
    <property type="nucleotide sequence ID" value="NZ_VRMG01000005.1"/>
</dbReference>
<evidence type="ECO:0000313" key="5">
    <source>
        <dbReference type="Proteomes" id="UP000321379"/>
    </source>
</evidence>
<dbReference type="Gene3D" id="2.60.40.790">
    <property type="match status" value="1"/>
</dbReference>
<name>A0A5C8URR0_9MICO</name>